<reference evidence="3 4" key="1">
    <citation type="submission" date="2024-06" db="EMBL/GenBank/DDBJ databases">
        <authorList>
            <person name="Kraege A."/>
            <person name="Thomma B."/>
        </authorList>
    </citation>
    <scope>NUCLEOTIDE SEQUENCE [LARGE SCALE GENOMIC DNA]</scope>
</reference>
<sequence length="275" mass="29398">MGQMSGQVLQSPQHTSAFTKQMPGRVRRRHAASLPQATSRFTYEEPLVPTPALGNRIEKWLKTPGDILTFGPRATIGALVALPQRAQALQEALDNINMLLQDPRPLEDKRDELAKEVEAMLVAFVEKGAGVEADILASVVSLLPPEVKEQLPEELKMAVGRAGMPAASAPTPTSVPFADNAAVPTVTLETNKIAAEMADLREAVKELRGALDALAANADLAQDKILKTNLRDARASAALRVQQLSTSTTSSLDTSIQAAITEANALLTEVEGIRL</sequence>
<comment type="caution">
    <text evidence="3">The sequence shown here is derived from an EMBL/GenBank/DDBJ whole genome shotgun (WGS) entry which is preliminary data.</text>
</comment>
<feature type="coiled-coil region" evidence="1">
    <location>
        <begin position="197"/>
        <end position="224"/>
    </location>
</feature>
<feature type="compositionally biased region" description="Polar residues" evidence="2">
    <location>
        <begin position="1"/>
        <end position="19"/>
    </location>
</feature>
<organism evidence="3 4">
    <name type="scientific">Coccomyxa viridis</name>
    <dbReference type="NCBI Taxonomy" id="1274662"/>
    <lineage>
        <taxon>Eukaryota</taxon>
        <taxon>Viridiplantae</taxon>
        <taxon>Chlorophyta</taxon>
        <taxon>core chlorophytes</taxon>
        <taxon>Trebouxiophyceae</taxon>
        <taxon>Trebouxiophyceae incertae sedis</taxon>
        <taxon>Coccomyxaceae</taxon>
        <taxon>Coccomyxa</taxon>
    </lineage>
</organism>
<dbReference type="EMBL" id="CAXHTA020000017">
    <property type="protein sequence ID" value="CAL5227996.1"/>
    <property type="molecule type" value="Genomic_DNA"/>
</dbReference>
<proteinExistence type="predicted"/>
<evidence type="ECO:0000313" key="3">
    <source>
        <dbReference type="EMBL" id="CAL5227996.1"/>
    </source>
</evidence>
<protein>
    <submittedName>
        <fullName evidence="3">G11050 protein</fullName>
    </submittedName>
</protein>
<evidence type="ECO:0000256" key="1">
    <source>
        <dbReference type="SAM" id="Coils"/>
    </source>
</evidence>
<keyword evidence="4" id="KW-1185">Reference proteome</keyword>
<evidence type="ECO:0000256" key="2">
    <source>
        <dbReference type="SAM" id="MobiDB-lite"/>
    </source>
</evidence>
<keyword evidence="1" id="KW-0175">Coiled coil</keyword>
<accession>A0ABP1GB67</accession>
<dbReference type="Proteomes" id="UP001497392">
    <property type="component" value="Unassembled WGS sequence"/>
</dbReference>
<gene>
    <name evidence="3" type="primary">g11050</name>
    <name evidence="3" type="ORF">VP750_LOCUS9902</name>
</gene>
<name>A0ABP1GB67_9CHLO</name>
<evidence type="ECO:0000313" key="4">
    <source>
        <dbReference type="Proteomes" id="UP001497392"/>
    </source>
</evidence>
<feature type="region of interest" description="Disordered" evidence="2">
    <location>
        <begin position="1"/>
        <end position="35"/>
    </location>
</feature>